<evidence type="ECO:0000313" key="8">
    <source>
        <dbReference type="Proteomes" id="UP001266305"/>
    </source>
</evidence>
<keyword evidence="3" id="KW-0156">Chromatin regulator</keyword>
<dbReference type="PANTHER" id="PTHR12628">
    <property type="entry name" value="POLYCOMB-LIKE TRANSCRIPTION FACTOR"/>
    <property type="match status" value="1"/>
</dbReference>
<evidence type="ECO:0000313" key="7">
    <source>
        <dbReference type="EMBL" id="KAK2120241.1"/>
    </source>
</evidence>
<dbReference type="EMBL" id="JASSZA010000001">
    <property type="protein sequence ID" value="KAK2120241.1"/>
    <property type="molecule type" value="Genomic_DNA"/>
</dbReference>
<keyword evidence="4" id="KW-0539">Nucleus</keyword>
<feature type="region of interest" description="Disordered" evidence="5">
    <location>
        <begin position="260"/>
        <end position="285"/>
    </location>
</feature>
<reference evidence="7 8" key="1">
    <citation type="submission" date="2023-05" db="EMBL/GenBank/DDBJ databases">
        <title>B98-5 Cell Line De Novo Hybrid Assembly: An Optical Mapping Approach.</title>
        <authorList>
            <person name="Kananen K."/>
            <person name="Auerbach J.A."/>
            <person name="Kautto E."/>
            <person name="Blachly J.S."/>
        </authorList>
    </citation>
    <scope>NUCLEOTIDE SEQUENCE [LARGE SCALE GENOMIC DNA]</scope>
    <source>
        <strain evidence="7">B95-8</strain>
        <tissue evidence="7">Cell line</tissue>
    </source>
</reference>
<protein>
    <submittedName>
        <fullName evidence="7">PHD finger protein 19</fullName>
    </submittedName>
</protein>
<evidence type="ECO:0000256" key="5">
    <source>
        <dbReference type="SAM" id="MobiDB-lite"/>
    </source>
</evidence>
<comment type="caution">
    <text evidence="7">The sequence shown here is derived from an EMBL/GenBank/DDBJ whole genome shotgun (WGS) entry which is preliminary data.</text>
</comment>
<dbReference type="Pfam" id="PF14061">
    <property type="entry name" value="Mtf2_C"/>
    <property type="match status" value="1"/>
</dbReference>
<evidence type="ECO:0000256" key="3">
    <source>
        <dbReference type="ARBA" id="ARBA00022853"/>
    </source>
</evidence>
<dbReference type="InterPro" id="IPR025894">
    <property type="entry name" value="Mtf2_C_dom"/>
</dbReference>
<evidence type="ECO:0000256" key="4">
    <source>
        <dbReference type="ARBA" id="ARBA00023242"/>
    </source>
</evidence>
<keyword evidence="2" id="KW-0677">Repeat</keyword>
<gene>
    <name evidence="7" type="primary">PHF19_1</name>
    <name evidence="7" type="ORF">P7K49_001627</name>
</gene>
<organism evidence="7 8">
    <name type="scientific">Saguinus oedipus</name>
    <name type="common">Cotton-top tamarin</name>
    <name type="synonym">Oedipomidas oedipus</name>
    <dbReference type="NCBI Taxonomy" id="9490"/>
    <lineage>
        <taxon>Eukaryota</taxon>
        <taxon>Metazoa</taxon>
        <taxon>Chordata</taxon>
        <taxon>Craniata</taxon>
        <taxon>Vertebrata</taxon>
        <taxon>Euteleostomi</taxon>
        <taxon>Mammalia</taxon>
        <taxon>Eutheria</taxon>
        <taxon>Euarchontoglires</taxon>
        <taxon>Primates</taxon>
        <taxon>Haplorrhini</taxon>
        <taxon>Platyrrhini</taxon>
        <taxon>Cebidae</taxon>
        <taxon>Callitrichinae</taxon>
        <taxon>Saguinus</taxon>
    </lineage>
</organism>
<proteinExistence type="predicted"/>
<feature type="compositionally biased region" description="Basic and acidic residues" evidence="5">
    <location>
        <begin position="275"/>
        <end position="285"/>
    </location>
</feature>
<evidence type="ECO:0000256" key="2">
    <source>
        <dbReference type="ARBA" id="ARBA00022737"/>
    </source>
</evidence>
<keyword evidence="8" id="KW-1185">Reference proteome</keyword>
<sequence length="344" mass="37770">MGEPRARPRVHREAAPAMVRGVDVVHLALYNLGVQSKKKYFDFEEILAFVNHHWELLQLGKLTSTPVTDRGPHLLNALNSYKSRFLCGKEIKKKKCIFRLRIRVPPNPPGKLLPDKGLLPNENSASSELRKRGKSKPGSVLGDPGARAAAKPGFSASNQARRTCIQRVPASDFTSAWSTNHHLASIFDFTLDEIQSLKSASSGQTFFSDVDSTDAASTSGSASTSLSYDSRWTVGSRKRKLAAKAYMPLRAKRWAAELDGRCPSDSSAEGASVPERPDEGIDSHTFESISEDDSSLSHLKSSITNYFGAAGRLACGEKYQVLARRVTPEGKVQYLVEWEGTTPY</sequence>
<accession>A0ABQ9WF11</accession>
<dbReference type="PANTHER" id="PTHR12628:SF6">
    <property type="entry name" value="PHD FINGER PROTEIN 19"/>
    <property type="match status" value="1"/>
</dbReference>
<feature type="compositionally biased region" description="Low complexity" evidence="5">
    <location>
        <begin position="112"/>
        <end position="121"/>
    </location>
</feature>
<name>A0ABQ9WF11_SAGOE</name>
<dbReference type="Proteomes" id="UP001266305">
    <property type="component" value="Unassembled WGS sequence"/>
</dbReference>
<comment type="subcellular location">
    <subcellularLocation>
        <location evidence="1">Nucleus</location>
    </subcellularLocation>
</comment>
<feature type="region of interest" description="Disordered" evidence="5">
    <location>
        <begin position="108"/>
        <end position="155"/>
    </location>
</feature>
<feature type="domain" description="Polycomb-like MTF2 factor 2 C-terminal" evidence="6">
    <location>
        <begin position="295"/>
        <end position="342"/>
    </location>
</feature>
<evidence type="ECO:0000256" key="1">
    <source>
        <dbReference type="ARBA" id="ARBA00004123"/>
    </source>
</evidence>
<dbReference type="Gene3D" id="3.90.980.20">
    <property type="match status" value="1"/>
</dbReference>
<evidence type="ECO:0000259" key="6">
    <source>
        <dbReference type="Pfam" id="PF14061"/>
    </source>
</evidence>